<evidence type="ECO:0000256" key="8">
    <source>
        <dbReference type="SAM" id="MobiDB-lite"/>
    </source>
</evidence>
<feature type="compositionally biased region" description="Basic and acidic residues" evidence="8">
    <location>
        <begin position="556"/>
        <end position="572"/>
    </location>
</feature>
<dbReference type="InParanoid" id="B2A6R2"/>
<reference evidence="10 11" key="1">
    <citation type="submission" date="2008-04" db="EMBL/GenBank/DDBJ databases">
        <title>Complete sequence of chromosome of Natranaerobius thermophilus JW/NM-WN-LF.</title>
        <authorList>
            <consortium name="US DOE Joint Genome Institute"/>
            <person name="Copeland A."/>
            <person name="Lucas S."/>
            <person name="Lapidus A."/>
            <person name="Glavina del Rio T."/>
            <person name="Dalin E."/>
            <person name="Tice H."/>
            <person name="Bruce D."/>
            <person name="Goodwin L."/>
            <person name="Pitluck S."/>
            <person name="Chertkov O."/>
            <person name="Brettin T."/>
            <person name="Detter J.C."/>
            <person name="Han C."/>
            <person name="Kuske C.R."/>
            <person name="Schmutz J."/>
            <person name="Larimer F."/>
            <person name="Land M."/>
            <person name="Hauser L."/>
            <person name="Kyrpides N."/>
            <person name="Lykidis A."/>
            <person name="Mesbah N.M."/>
            <person name="Wiegel J."/>
        </authorList>
    </citation>
    <scope>NUCLEOTIDE SEQUENCE [LARGE SCALE GENOMIC DNA]</scope>
    <source>
        <strain evidence="11">ATCC BAA-1301 / DSM 18059 / JW/NM-WN-LF</strain>
    </source>
</reference>
<dbReference type="PANTHER" id="PTHR30047">
    <property type="entry name" value="HIGH-AFFINITY CHOLINE TRANSPORT PROTEIN-RELATED"/>
    <property type="match status" value="1"/>
</dbReference>
<dbReference type="GO" id="GO:0022857">
    <property type="term" value="F:transmembrane transporter activity"/>
    <property type="evidence" value="ECO:0007669"/>
    <property type="project" value="InterPro"/>
</dbReference>
<comment type="similarity">
    <text evidence="2">Belongs to the BCCT transporter (TC 2.A.15) family.</text>
</comment>
<feature type="transmembrane region" description="Helical" evidence="9">
    <location>
        <begin position="108"/>
        <end position="128"/>
    </location>
</feature>
<feature type="transmembrane region" description="Helical" evidence="9">
    <location>
        <begin position="496"/>
        <end position="519"/>
    </location>
</feature>
<protein>
    <submittedName>
        <fullName evidence="10">Choline/carnitine/betaine transporter</fullName>
    </submittedName>
</protein>
<feature type="transmembrane region" description="Helical" evidence="9">
    <location>
        <begin position="467"/>
        <end position="484"/>
    </location>
</feature>
<dbReference type="NCBIfam" id="TIGR00842">
    <property type="entry name" value="bcct"/>
    <property type="match status" value="1"/>
</dbReference>
<dbReference type="OrthoDB" id="9775735at2"/>
<feature type="transmembrane region" description="Helical" evidence="9">
    <location>
        <begin position="161"/>
        <end position="179"/>
    </location>
</feature>
<evidence type="ECO:0000313" key="11">
    <source>
        <dbReference type="Proteomes" id="UP000001683"/>
    </source>
</evidence>
<gene>
    <name evidence="10" type="ordered locus">Nther_0600</name>
</gene>
<dbReference type="RefSeq" id="WP_012447080.1">
    <property type="nucleotide sequence ID" value="NC_010718.1"/>
</dbReference>
<dbReference type="InterPro" id="IPR000060">
    <property type="entry name" value="BCCT_transptr"/>
</dbReference>
<dbReference type="PANTHER" id="PTHR30047:SF7">
    <property type="entry name" value="HIGH-AFFINITY CHOLINE TRANSPORT PROTEIN"/>
    <property type="match status" value="1"/>
</dbReference>
<evidence type="ECO:0000256" key="3">
    <source>
        <dbReference type="ARBA" id="ARBA00022448"/>
    </source>
</evidence>
<dbReference type="HOGENOM" id="CLU_010118_5_0_9"/>
<dbReference type="eggNOG" id="COG1292">
    <property type="taxonomic scope" value="Bacteria"/>
</dbReference>
<feature type="transmembrane region" description="Helical" evidence="9">
    <location>
        <begin position="418"/>
        <end position="440"/>
    </location>
</feature>
<accession>B2A6R2</accession>
<keyword evidence="3" id="KW-0813">Transport</keyword>
<feature type="transmembrane region" description="Helical" evidence="9">
    <location>
        <begin position="247"/>
        <end position="266"/>
    </location>
</feature>
<feature type="transmembrane region" description="Helical" evidence="9">
    <location>
        <begin position="68"/>
        <end position="88"/>
    </location>
</feature>
<dbReference type="KEGG" id="nth:Nther_0600"/>
<name>B2A6R2_NATTJ</name>
<keyword evidence="4" id="KW-1003">Cell membrane</keyword>
<evidence type="ECO:0000256" key="6">
    <source>
        <dbReference type="ARBA" id="ARBA00022989"/>
    </source>
</evidence>
<evidence type="ECO:0000313" key="10">
    <source>
        <dbReference type="EMBL" id="ACB84195.1"/>
    </source>
</evidence>
<dbReference type="EMBL" id="CP001034">
    <property type="protein sequence ID" value="ACB84195.1"/>
    <property type="molecule type" value="Genomic_DNA"/>
</dbReference>
<feature type="region of interest" description="Disordered" evidence="8">
    <location>
        <begin position="539"/>
        <end position="584"/>
    </location>
</feature>
<feature type="transmembrane region" description="Helical" evidence="9">
    <location>
        <begin position="362"/>
        <end position="387"/>
    </location>
</feature>
<dbReference type="Pfam" id="PF02028">
    <property type="entry name" value="BCCT"/>
    <property type="match status" value="1"/>
</dbReference>
<feature type="compositionally biased region" description="Acidic residues" evidence="8">
    <location>
        <begin position="539"/>
        <end position="551"/>
    </location>
</feature>
<evidence type="ECO:0000256" key="9">
    <source>
        <dbReference type="SAM" id="Phobius"/>
    </source>
</evidence>
<keyword evidence="6 9" id="KW-1133">Transmembrane helix</keyword>
<comment type="subcellular location">
    <subcellularLocation>
        <location evidence="1">Cell membrane</location>
        <topology evidence="1">Multi-pass membrane protein</topology>
    </subcellularLocation>
</comment>
<dbReference type="GO" id="GO:0005886">
    <property type="term" value="C:plasma membrane"/>
    <property type="evidence" value="ECO:0007669"/>
    <property type="project" value="UniProtKB-SubCell"/>
</dbReference>
<proteinExistence type="inferred from homology"/>
<feature type="transmembrane region" description="Helical" evidence="9">
    <location>
        <begin position="332"/>
        <end position="350"/>
    </location>
</feature>
<keyword evidence="11" id="KW-1185">Reference proteome</keyword>
<keyword evidence="5 9" id="KW-0812">Transmembrane</keyword>
<evidence type="ECO:0000256" key="7">
    <source>
        <dbReference type="ARBA" id="ARBA00023136"/>
    </source>
</evidence>
<feature type="transmembrane region" description="Helical" evidence="9">
    <location>
        <begin position="27"/>
        <end position="48"/>
    </location>
</feature>
<dbReference type="AlphaFoldDB" id="B2A6R2"/>
<evidence type="ECO:0000256" key="2">
    <source>
        <dbReference type="ARBA" id="ARBA00005658"/>
    </source>
</evidence>
<dbReference type="Proteomes" id="UP000001683">
    <property type="component" value="Chromosome"/>
</dbReference>
<evidence type="ECO:0000256" key="4">
    <source>
        <dbReference type="ARBA" id="ARBA00022475"/>
    </source>
</evidence>
<keyword evidence="7 9" id="KW-0472">Membrane</keyword>
<evidence type="ECO:0000256" key="1">
    <source>
        <dbReference type="ARBA" id="ARBA00004651"/>
    </source>
</evidence>
<organism evidence="10 11">
    <name type="scientific">Natranaerobius thermophilus (strain ATCC BAA-1301 / DSM 18059 / JW/NM-WN-LF)</name>
    <dbReference type="NCBI Taxonomy" id="457570"/>
    <lineage>
        <taxon>Bacteria</taxon>
        <taxon>Bacillati</taxon>
        <taxon>Bacillota</taxon>
        <taxon>Clostridia</taxon>
        <taxon>Natranaerobiales</taxon>
        <taxon>Natranaerobiaceae</taxon>
        <taxon>Natranaerobius</taxon>
    </lineage>
</organism>
<reference evidence="10 11" key="2">
    <citation type="journal article" date="2011" name="J. Bacteriol.">
        <title>Complete genome sequence of the anaerobic, halophilic alkalithermophile Natranaerobius thermophilus JW/NM-WN-LF.</title>
        <authorList>
            <person name="Zhao B."/>
            <person name="Mesbah N.M."/>
            <person name="Dalin E."/>
            <person name="Goodwin L."/>
            <person name="Nolan M."/>
            <person name="Pitluck S."/>
            <person name="Chertkov O."/>
            <person name="Brettin T.S."/>
            <person name="Han J."/>
            <person name="Larimer F.W."/>
            <person name="Land M.L."/>
            <person name="Hauser L."/>
            <person name="Kyrpides N."/>
            <person name="Wiegel J."/>
        </authorList>
    </citation>
    <scope>NUCLEOTIDE SEQUENCE [LARGE SCALE GENOMIC DNA]</scope>
    <source>
        <strain evidence="11">ATCC BAA-1301 / DSM 18059 / JW/NM-WN-LF</strain>
    </source>
</reference>
<feature type="transmembrane region" description="Helical" evidence="9">
    <location>
        <begin position="278"/>
        <end position="298"/>
    </location>
</feature>
<sequence length="584" mass="65089">MEKIEVSKKELEKKLFDRNYTKYGLDLNPVVSFGSGIFIILFSLYALLDLDRANQVFQFVNETIVTRFDWVFIMSSNFFILVCLYLAFSKLGNVKIGGLNSEPEFSNFAWYSMLISAGMGIGLMFWAVGEPLHHFMEAPPIFTSTSADKAALATTFFHWGLHPWGVYALLALALAFFAYNRKLPLSLRSVFYPLFKEKVYGTLGDVIDTFAVLSTLFGLATSLGLGIKQINSGLDYLFGIGFNVQMQVTLIAIITLLATISVISGIHKGVRFLSELNIRLAFIFMIAIFLLGPTTYILRLFSNSVGLYFSNIVEYASFINIDGGSWQGDWSIFYLAWWISWSPFVGMFIARISRGRTIREFILGVLIVPSLLSFFWLSVFGGTSIFLDGQAGGALFETVQDDYPVALFEMIDLLPMPFLAGALRVLMFILVIALVSSYFVTSSDSGSLVVDKITSSGKINTPKKQRVFWACLEGLVAATLLLIGGEKALDTLQTAVISAGLPLAFILTVMAISLIKGITVTHKKQKKIRDKRKFEELFEDLEEEREQDQEQGEGQHTSETETAVKKTDHQAEPEVSPNVTPPQD</sequence>
<evidence type="ECO:0000256" key="5">
    <source>
        <dbReference type="ARBA" id="ARBA00022692"/>
    </source>
</evidence>
<feature type="transmembrane region" description="Helical" evidence="9">
    <location>
        <begin position="200"/>
        <end position="227"/>
    </location>
</feature>